<organism evidence="14 15">
    <name type="scientific">Piromyces finnis</name>
    <dbReference type="NCBI Taxonomy" id="1754191"/>
    <lineage>
        <taxon>Eukaryota</taxon>
        <taxon>Fungi</taxon>
        <taxon>Fungi incertae sedis</taxon>
        <taxon>Chytridiomycota</taxon>
        <taxon>Chytridiomycota incertae sedis</taxon>
        <taxon>Neocallimastigomycetes</taxon>
        <taxon>Neocallimastigales</taxon>
        <taxon>Neocallimastigaceae</taxon>
        <taxon>Piromyces</taxon>
    </lineage>
</organism>
<comment type="caution">
    <text evidence="14">The sequence shown here is derived from an EMBL/GenBank/DDBJ whole genome shotgun (WGS) entry which is preliminary data.</text>
</comment>
<evidence type="ECO:0000256" key="4">
    <source>
        <dbReference type="ARBA" id="ARBA00022448"/>
    </source>
</evidence>
<keyword evidence="5" id="KW-0375">Hydrogen ion transport</keyword>
<keyword evidence="9" id="KW-0496">Mitochondrion</keyword>
<dbReference type="GO" id="GO:0046933">
    <property type="term" value="F:proton-transporting ATP synthase activity, rotational mechanism"/>
    <property type="evidence" value="ECO:0007669"/>
    <property type="project" value="InterPro"/>
</dbReference>
<evidence type="ECO:0000256" key="8">
    <source>
        <dbReference type="ARBA" id="ARBA00023065"/>
    </source>
</evidence>
<evidence type="ECO:0000256" key="10">
    <source>
        <dbReference type="ARBA" id="ARBA00023136"/>
    </source>
</evidence>
<evidence type="ECO:0000313" key="15">
    <source>
        <dbReference type="Proteomes" id="UP000193719"/>
    </source>
</evidence>
<reference evidence="14 15" key="2">
    <citation type="submission" date="2016-08" db="EMBL/GenBank/DDBJ databases">
        <title>Pervasive Adenine N6-methylation of Active Genes in Fungi.</title>
        <authorList>
            <consortium name="DOE Joint Genome Institute"/>
            <person name="Mondo S.J."/>
            <person name="Dannebaum R.O."/>
            <person name="Kuo R.C."/>
            <person name="Labutti K."/>
            <person name="Haridas S."/>
            <person name="Kuo A."/>
            <person name="Salamov A."/>
            <person name="Ahrendt S.R."/>
            <person name="Lipzen A."/>
            <person name="Sullivan W."/>
            <person name="Andreopoulos W.B."/>
            <person name="Clum A."/>
            <person name="Lindquist E."/>
            <person name="Daum C."/>
            <person name="Ramamoorthy G.K."/>
            <person name="Gryganskyi A."/>
            <person name="Culley D."/>
            <person name="Magnuson J.K."/>
            <person name="James T.Y."/>
            <person name="O'Malley M.A."/>
            <person name="Stajich J.E."/>
            <person name="Spatafora J.W."/>
            <person name="Visel A."/>
            <person name="Grigoriev I.V."/>
        </authorList>
    </citation>
    <scope>NUCLEOTIDE SEQUENCE [LARGE SCALE GENOMIC DNA]</scope>
    <source>
        <strain evidence="15">finn</strain>
    </source>
</reference>
<comment type="similarity">
    <text evidence="2">Belongs to the ATPase epsilon chain family.</text>
</comment>
<keyword evidence="4" id="KW-0813">Transport</keyword>
<proteinExistence type="inferred from homology"/>
<dbReference type="InterPro" id="IPR036771">
    <property type="entry name" value="ATPsynth_dsu/esu_N"/>
</dbReference>
<dbReference type="InterPro" id="IPR020546">
    <property type="entry name" value="ATP_synth_F1_dsu/esu_N"/>
</dbReference>
<keyword evidence="11" id="KW-0066">ATP synthesis</keyword>
<evidence type="ECO:0000256" key="2">
    <source>
        <dbReference type="ARBA" id="ARBA00005712"/>
    </source>
</evidence>
<dbReference type="GO" id="GO:0005743">
    <property type="term" value="C:mitochondrial inner membrane"/>
    <property type="evidence" value="ECO:0007669"/>
    <property type="project" value="UniProtKB-SubCell"/>
</dbReference>
<dbReference type="AlphaFoldDB" id="A0A1Y1UZ26"/>
<name>A0A1Y1UZ26_9FUNG</name>
<comment type="subcellular location">
    <subcellularLocation>
        <location evidence="1">Mitochondrion inner membrane</location>
    </subcellularLocation>
</comment>
<feature type="non-terminal residue" evidence="14">
    <location>
        <position position="1"/>
    </location>
</feature>
<dbReference type="Proteomes" id="UP000193719">
    <property type="component" value="Unassembled WGS sequence"/>
</dbReference>
<keyword evidence="7" id="KW-0809">Transit peptide</keyword>
<keyword evidence="11" id="KW-0139">CF(1)</keyword>
<evidence type="ECO:0000256" key="11">
    <source>
        <dbReference type="ARBA" id="ARBA00023196"/>
    </source>
</evidence>
<dbReference type="Gene3D" id="2.60.15.10">
    <property type="entry name" value="F0F1 ATP synthase delta/epsilon subunit, N-terminal"/>
    <property type="match status" value="1"/>
</dbReference>
<dbReference type="EMBL" id="MCFH01000055">
    <property type="protein sequence ID" value="ORX43156.1"/>
    <property type="molecule type" value="Genomic_DNA"/>
</dbReference>
<evidence type="ECO:0000259" key="13">
    <source>
        <dbReference type="Pfam" id="PF02823"/>
    </source>
</evidence>
<dbReference type="PANTHER" id="PTHR13822">
    <property type="entry name" value="ATP SYNTHASE DELTA/EPSILON CHAIN"/>
    <property type="match status" value="1"/>
</dbReference>
<evidence type="ECO:0000256" key="12">
    <source>
        <dbReference type="ARBA" id="ARBA00031669"/>
    </source>
</evidence>
<dbReference type="GO" id="GO:0045259">
    <property type="term" value="C:proton-transporting ATP synthase complex"/>
    <property type="evidence" value="ECO:0007669"/>
    <property type="project" value="UniProtKB-KW"/>
</dbReference>
<accession>A0A1Y1UZ26</accession>
<evidence type="ECO:0000256" key="6">
    <source>
        <dbReference type="ARBA" id="ARBA00022792"/>
    </source>
</evidence>
<dbReference type="SUPFAM" id="SSF51344">
    <property type="entry name" value="Epsilon subunit of F1F0-ATP synthase N-terminal domain"/>
    <property type="match status" value="1"/>
</dbReference>
<dbReference type="OrthoDB" id="270171at2759"/>
<keyword evidence="8" id="KW-0406">Ion transport</keyword>
<gene>
    <name evidence="14" type="ORF">BCR36DRAFT_304486</name>
</gene>
<evidence type="ECO:0000256" key="5">
    <source>
        <dbReference type="ARBA" id="ARBA00022781"/>
    </source>
</evidence>
<reference evidence="14 15" key="1">
    <citation type="submission" date="2016-08" db="EMBL/GenBank/DDBJ databases">
        <title>Genomes of anaerobic fungi encode conserved fungal cellulosomes for biomass hydrolysis.</title>
        <authorList>
            <consortium name="DOE Joint Genome Institute"/>
            <person name="Haitjema C.H."/>
            <person name="Gilmore S.P."/>
            <person name="Henske J.K."/>
            <person name="Solomon K.V."/>
            <person name="De Groot R."/>
            <person name="Kuo A."/>
            <person name="Mondo S.J."/>
            <person name="Salamov A.A."/>
            <person name="Labutti K."/>
            <person name="Zhao Z."/>
            <person name="Chiniquy J."/>
            <person name="Barry K."/>
            <person name="Brewer H.M."/>
            <person name="Purvine S.O."/>
            <person name="Wright A.T."/>
            <person name="Boxma B."/>
            <person name="Van Alen T."/>
            <person name="Hackstein J.H."/>
            <person name="Baker S.E."/>
            <person name="Grigoriev I.V."/>
            <person name="O'Malley M.A."/>
        </authorList>
    </citation>
    <scope>NUCLEOTIDE SEQUENCE [LARGE SCALE GENOMIC DNA]</scope>
    <source>
        <strain evidence="15">finn</strain>
    </source>
</reference>
<evidence type="ECO:0000256" key="1">
    <source>
        <dbReference type="ARBA" id="ARBA00004273"/>
    </source>
</evidence>
<dbReference type="PANTHER" id="PTHR13822:SF7">
    <property type="entry name" value="ATP SYNTHASE SUBUNIT DELTA, MITOCHONDRIAL"/>
    <property type="match status" value="1"/>
</dbReference>
<evidence type="ECO:0000313" key="14">
    <source>
        <dbReference type="EMBL" id="ORX43156.1"/>
    </source>
</evidence>
<dbReference type="Pfam" id="PF02823">
    <property type="entry name" value="ATP-synt_DE_N"/>
    <property type="match status" value="1"/>
</dbReference>
<evidence type="ECO:0000256" key="3">
    <source>
        <dbReference type="ARBA" id="ARBA00016960"/>
    </source>
</evidence>
<evidence type="ECO:0000256" key="9">
    <source>
        <dbReference type="ARBA" id="ARBA00023128"/>
    </source>
</evidence>
<sequence length="121" mass="13624">KSLFNNEQVERVKFTTEKGPVEIKAGQDAFAQRILGGLVEVEQNKEIKKFIVSGGFAIINPDKSMSISAAEAYPLDYIDLSATKQNLIEAERQLPENSDEDRVRIKIAMEMYQAIIDAFEK</sequence>
<keyword evidence="15" id="KW-1185">Reference proteome</keyword>
<protein>
    <recommendedName>
        <fullName evidence="3">ATP synthase subunit delta, mitochondrial</fullName>
    </recommendedName>
    <alternativeName>
        <fullName evidence="12">F-ATPase delta subunit</fullName>
    </alternativeName>
</protein>
<dbReference type="STRING" id="1754191.A0A1Y1UZ26"/>
<keyword evidence="6" id="KW-0999">Mitochondrion inner membrane</keyword>
<feature type="domain" description="ATP synthase F1 complex delta/epsilon subunit N-terminal" evidence="13">
    <location>
        <begin position="3"/>
        <end position="69"/>
    </location>
</feature>
<evidence type="ECO:0000256" key="7">
    <source>
        <dbReference type="ARBA" id="ARBA00022946"/>
    </source>
</evidence>
<dbReference type="InterPro" id="IPR001469">
    <property type="entry name" value="ATP_synth_F1_dsu/esu"/>
</dbReference>
<keyword evidence="10" id="KW-0472">Membrane</keyword>